<dbReference type="EMBL" id="LGPB01000060">
    <property type="protein sequence ID" value="KRG14651.1"/>
    <property type="molecule type" value="Genomic_DNA"/>
</dbReference>
<organism evidence="1 2">
    <name type="scientific">Lederbergia galactosidilytica</name>
    <dbReference type="NCBI Taxonomy" id="217031"/>
    <lineage>
        <taxon>Bacteria</taxon>
        <taxon>Bacillati</taxon>
        <taxon>Bacillota</taxon>
        <taxon>Bacilli</taxon>
        <taxon>Bacillales</taxon>
        <taxon>Bacillaceae</taxon>
        <taxon>Lederbergia</taxon>
    </lineage>
</organism>
<accession>A0A0Q9Y0V0</accession>
<name>A0A0Q9Y0V0_9BACI</name>
<proteinExistence type="predicted"/>
<comment type="caution">
    <text evidence="1">The sequence shown here is derived from an EMBL/GenBank/DDBJ whole genome shotgun (WGS) entry which is preliminary data.</text>
</comment>
<evidence type="ECO:0000313" key="1">
    <source>
        <dbReference type="EMBL" id="KRG14651.1"/>
    </source>
</evidence>
<sequence length="69" mass="8251">MDIEQLRQWMEMAQKYQNGNFWDTFFDQYMGANHQNTLVQPTIILAQLNEVIRETKGNLKQLMFLLNSL</sequence>
<protein>
    <submittedName>
        <fullName evidence="1">Uncharacterized protein</fullName>
    </submittedName>
</protein>
<reference evidence="1 2" key="1">
    <citation type="submission" date="2015-06" db="EMBL/GenBank/DDBJ databases">
        <title>Genome sequencing project of Bacillus galactosidilyticus PL133.</title>
        <authorList>
            <person name="Gaiero J."/>
            <person name="Nicol R."/>
            <person name="Habash M."/>
        </authorList>
    </citation>
    <scope>NUCLEOTIDE SEQUENCE [LARGE SCALE GENOMIC DNA]</scope>
    <source>
        <strain evidence="1 2">PL133</strain>
    </source>
</reference>
<gene>
    <name evidence="1" type="ORF">ACA29_05815</name>
</gene>
<dbReference type="AlphaFoldDB" id="A0A0Q9Y0V0"/>
<dbReference type="PATRIC" id="fig|217031.4.peg.1945"/>
<dbReference type="Proteomes" id="UP000053881">
    <property type="component" value="Unassembled WGS sequence"/>
</dbReference>
<evidence type="ECO:0000313" key="2">
    <source>
        <dbReference type="Proteomes" id="UP000053881"/>
    </source>
</evidence>